<feature type="region of interest" description="Disordered" evidence="1">
    <location>
        <begin position="1"/>
        <end position="140"/>
    </location>
</feature>
<dbReference type="AlphaFoldDB" id="A0A5E4BAI2"/>
<name>A0A5E4BAI2_MARMO</name>
<proteinExistence type="predicted"/>
<dbReference type="EMBL" id="WJEC01008821">
    <property type="protein sequence ID" value="KAF7459839.1"/>
    <property type="molecule type" value="Genomic_DNA"/>
</dbReference>
<evidence type="ECO:0000313" key="2">
    <source>
        <dbReference type="EMBL" id="KAF7459839.1"/>
    </source>
</evidence>
<dbReference type="Proteomes" id="UP000662637">
    <property type="component" value="Unassembled WGS sequence"/>
</dbReference>
<feature type="compositionally biased region" description="Polar residues" evidence="1">
    <location>
        <begin position="16"/>
        <end position="26"/>
    </location>
</feature>
<protein>
    <submittedName>
        <fullName evidence="3">Uncharacterized protein</fullName>
    </submittedName>
</protein>
<gene>
    <name evidence="2" type="ORF">GHT09_020074</name>
    <name evidence="3" type="ORF">MONAX_5E037961</name>
</gene>
<organism evidence="3 4">
    <name type="scientific">Marmota monax</name>
    <name type="common">Woodchuck</name>
    <dbReference type="NCBI Taxonomy" id="9995"/>
    <lineage>
        <taxon>Eukaryota</taxon>
        <taxon>Metazoa</taxon>
        <taxon>Chordata</taxon>
        <taxon>Craniata</taxon>
        <taxon>Vertebrata</taxon>
        <taxon>Euteleostomi</taxon>
        <taxon>Mammalia</taxon>
        <taxon>Eutheria</taxon>
        <taxon>Euarchontoglires</taxon>
        <taxon>Glires</taxon>
        <taxon>Rodentia</taxon>
        <taxon>Sciuromorpha</taxon>
        <taxon>Sciuridae</taxon>
        <taxon>Xerinae</taxon>
        <taxon>Marmotini</taxon>
        <taxon>Marmota</taxon>
    </lineage>
</organism>
<reference evidence="3 4" key="1">
    <citation type="submission" date="2019-04" db="EMBL/GenBank/DDBJ databases">
        <authorList>
            <person name="Alioto T."/>
            <person name="Alioto T."/>
        </authorList>
    </citation>
    <scope>NUCLEOTIDE SEQUENCE [LARGE SCALE GENOMIC DNA]</scope>
</reference>
<feature type="compositionally biased region" description="Basic and acidic residues" evidence="1">
    <location>
        <begin position="81"/>
        <end position="114"/>
    </location>
</feature>
<evidence type="ECO:0000256" key="1">
    <source>
        <dbReference type="SAM" id="MobiDB-lite"/>
    </source>
</evidence>
<dbReference type="Proteomes" id="UP000335636">
    <property type="component" value="Unassembled WGS sequence"/>
</dbReference>
<feature type="compositionally biased region" description="Basic and acidic residues" evidence="1">
    <location>
        <begin position="44"/>
        <end position="61"/>
    </location>
</feature>
<keyword evidence="4" id="KW-1185">Reference proteome</keyword>
<reference evidence="2" key="2">
    <citation type="submission" date="2020-08" db="EMBL/GenBank/DDBJ databases">
        <authorList>
            <person name="Shumante A."/>
            <person name="Zimin A.V."/>
            <person name="Puiu D."/>
            <person name="Salzberg S.L."/>
        </authorList>
    </citation>
    <scope>NUCLEOTIDE SEQUENCE</scope>
    <source>
        <strain evidence="2">WC2-LM</strain>
        <tissue evidence="2">Liver</tissue>
    </source>
</reference>
<accession>A0A5E4BAI2</accession>
<evidence type="ECO:0000313" key="4">
    <source>
        <dbReference type="Proteomes" id="UP000335636"/>
    </source>
</evidence>
<dbReference type="EMBL" id="CABDUW010000354">
    <property type="protein sequence ID" value="VTJ66628.1"/>
    <property type="molecule type" value="Genomic_DNA"/>
</dbReference>
<sequence>MDLHTSTPSGARGLSQEVSGPPTSTCKAHPKPEDAAQGLPLPESKGDSEPQKEAQRARQHVDVPASGEGETKGGLAAPGEKPGENSSEPKDLRKPEGSDKNDTAAMTKEKEQKTQKASTQAIPSRYQAAPPRHRDAVHTC</sequence>
<evidence type="ECO:0000313" key="3">
    <source>
        <dbReference type="EMBL" id="VTJ66628.1"/>
    </source>
</evidence>